<evidence type="ECO:0000313" key="3">
    <source>
        <dbReference type="Proteomes" id="UP000285376"/>
    </source>
</evidence>
<feature type="region of interest" description="Disordered" evidence="1">
    <location>
        <begin position="101"/>
        <end position="152"/>
    </location>
</feature>
<evidence type="ECO:0000313" key="2">
    <source>
        <dbReference type="EMBL" id="RHW47131.1"/>
    </source>
</evidence>
<feature type="region of interest" description="Disordered" evidence="1">
    <location>
        <begin position="30"/>
        <end position="51"/>
    </location>
</feature>
<name>A0A417Z910_9MICO</name>
<evidence type="ECO:0000256" key="1">
    <source>
        <dbReference type="SAM" id="MobiDB-lite"/>
    </source>
</evidence>
<comment type="caution">
    <text evidence="2">The sequence shown here is derived from an EMBL/GenBank/DDBJ whole genome shotgun (WGS) entry which is preliminary data.</text>
</comment>
<reference evidence="2 3" key="1">
    <citation type="submission" date="2018-08" db="EMBL/GenBank/DDBJ databases">
        <title>Whole genome sequence analysis of Dermacoccus abyssi bacteria isolated from Deep Mariana trench Micromonospora spp reveals genes involved in the environmental adaptation and production of secondary metabolites.</title>
        <authorList>
            <person name="Abdel-Mageed W.M."/>
            <person name="Lehri B."/>
            <person name="Nouioui I."/>
            <person name="Goodfellow I."/>
            <person name="Jaspars M."/>
            <person name="Karlyshev A."/>
        </authorList>
    </citation>
    <scope>NUCLEOTIDE SEQUENCE [LARGE SCALE GENOMIC DNA]</scope>
    <source>
        <strain evidence="2 3">MT1.1</strain>
    </source>
</reference>
<evidence type="ECO:0008006" key="4">
    <source>
        <dbReference type="Google" id="ProtNLM"/>
    </source>
</evidence>
<protein>
    <recommendedName>
        <fullName evidence="4">DUF4439 domain-containing protein</fullName>
    </recommendedName>
</protein>
<dbReference type="AlphaFoldDB" id="A0A417Z910"/>
<organism evidence="2 3">
    <name type="scientific">Dermacoccus abyssi</name>
    <dbReference type="NCBI Taxonomy" id="322596"/>
    <lineage>
        <taxon>Bacteria</taxon>
        <taxon>Bacillati</taxon>
        <taxon>Actinomycetota</taxon>
        <taxon>Actinomycetes</taxon>
        <taxon>Micrococcales</taxon>
        <taxon>Dermacoccaceae</taxon>
        <taxon>Dermacoccus</taxon>
    </lineage>
</organism>
<dbReference type="RefSeq" id="WP_118912693.1">
    <property type="nucleotide sequence ID" value="NZ_CBCRVH010000006.1"/>
</dbReference>
<gene>
    <name evidence="2" type="ORF">D1832_03865</name>
</gene>
<proteinExistence type="predicted"/>
<accession>A0A417Z910</accession>
<dbReference type="Proteomes" id="UP000285376">
    <property type="component" value="Unassembled WGS sequence"/>
</dbReference>
<sequence length="331" mass="33956">MPSARPPHALARRTFVAAALVAPLAGCGLRLESDAPVPGPKAEPAPDTKPLEQVRAWLVEAMTAAERETIHHAQAGTAQKLHNAQLDRLDATLKGLGATTLPSVTATGTPSAPATSSSSSTPASRPSSTPEQVPPSASPSASPTGESTSWTRAESVWAGAQAAVVLQRVSRNSRPVALAIAAASLASLRSADITVRWPSTIAMPRTDGTLLASVEAVIDALEWSAARTKLSAREEITAQLEWAYAARSLTQAGMPAQAAGKRAPWRTYSTHAQAHDVARKAALGVVSGAAKVSSSTKSAHEAAGLLSVWSGAAAVAEQLGEPLRPLPGLSA</sequence>
<dbReference type="EMBL" id="QWLM01000003">
    <property type="protein sequence ID" value="RHW47131.1"/>
    <property type="molecule type" value="Genomic_DNA"/>
</dbReference>
<feature type="compositionally biased region" description="Low complexity" evidence="1">
    <location>
        <begin position="102"/>
        <end position="131"/>
    </location>
</feature>